<name>A0A2W6ND82_9BACL</name>
<feature type="transmembrane region" description="Helical" evidence="1">
    <location>
        <begin position="58"/>
        <end position="80"/>
    </location>
</feature>
<feature type="transmembrane region" description="Helical" evidence="1">
    <location>
        <begin position="86"/>
        <end position="104"/>
    </location>
</feature>
<comment type="caution">
    <text evidence="2">The sequence shown here is derived from an EMBL/GenBank/DDBJ whole genome shotgun (WGS) entry which is preliminary data.</text>
</comment>
<accession>A0A2W6ND82</accession>
<protein>
    <recommendedName>
        <fullName evidence="4">DUF5668 domain-containing protein</fullName>
    </recommendedName>
</protein>
<feature type="transmembrane region" description="Helical" evidence="1">
    <location>
        <begin position="135"/>
        <end position="153"/>
    </location>
</feature>
<keyword evidence="1" id="KW-0472">Membrane</keyword>
<evidence type="ECO:0000313" key="3">
    <source>
        <dbReference type="Proteomes" id="UP000249204"/>
    </source>
</evidence>
<feature type="transmembrane region" description="Helical" evidence="1">
    <location>
        <begin position="7"/>
        <end position="27"/>
    </location>
</feature>
<reference evidence="2 3" key="1">
    <citation type="submission" date="2018-06" db="EMBL/GenBank/DDBJ databases">
        <title>Isolation of heavy metals resistant Paenibacillus silvae NC2 from Gold-Copper mine in ZiJin, China.</title>
        <authorList>
            <person name="Xu J."/>
            <person name="Mazhar H.S."/>
            <person name="Rensing C."/>
        </authorList>
    </citation>
    <scope>NUCLEOTIDE SEQUENCE [LARGE SCALE GENOMIC DNA]</scope>
    <source>
        <strain evidence="2 3">NC2</strain>
    </source>
</reference>
<gene>
    <name evidence="2" type="ORF">DN757_19715</name>
</gene>
<sequence length="164" mass="17812">MKNEKAIGLFIVVAGLVILLGKLGVFAFIGRNFWPLLLLLPGIALYVLFYARMTPAWSLLPAGVLSVYGVLFSITNIWGAGLMRNLWPVLLLGVAVGLLGYGMVERRRPEFVYPAALIIGAVSVVLLAFTLLQTGIIYVFAVLLILGGIWLLVGRGRTGRGRGW</sequence>
<keyword evidence="1" id="KW-0812">Transmembrane</keyword>
<evidence type="ECO:0000256" key="1">
    <source>
        <dbReference type="SAM" id="Phobius"/>
    </source>
</evidence>
<keyword evidence="1" id="KW-1133">Transmembrane helix</keyword>
<feature type="transmembrane region" description="Helical" evidence="1">
    <location>
        <begin position="33"/>
        <end position="51"/>
    </location>
</feature>
<dbReference type="AlphaFoldDB" id="A0A2W6ND82"/>
<dbReference type="EMBL" id="QKWW01000058">
    <property type="protein sequence ID" value="PZT53927.1"/>
    <property type="molecule type" value="Genomic_DNA"/>
</dbReference>
<proteinExistence type="predicted"/>
<evidence type="ECO:0000313" key="2">
    <source>
        <dbReference type="EMBL" id="PZT53927.1"/>
    </source>
</evidence>
<dbReference type="RefSeq" id="WP_111271894.1">
    <property type="nucleotide sequence ID" value="NZ_JAHXMW010000002.1"/>
</dbReference>
<feature type="transmembrane region" description="Helical" evidence="1">
    <location>
        <begin position="111"/>
        <end position="129"/>
    </location>
</feature>
<organism evidence="2 3">
    <name type="scientific">Paenibacillus silvae</name>
    <dbReference type="NCBI Taxonomy" id="1325358"/>
    <lineage>
        <taxon>Bacteria</taxon>
        <taxon>Bacillati</taxon>
        <taxon>Bacillota</taxon>
        <taxon>Bacilli</taxon>
        <taxon>Bacillales</taxon>
        <taxon>Paenibacillaceae</taxon>
        <taxon>Paenibacillus</taxon>
    </lineage>
</organism>
<dbReference type="Proteomes" id="UP000249204">
    <property type="component" value="Unassembled WGS sequence"/>
</dbReference>
<evidence type="ECO:0008006" key="4">
    <source>
        <dbReference type="Google" id="ProtNLM"/>
    </source>
</evidence>